<keyword evidence="2" id="KW-1185">Reference proteome</keyword>
<accession>A0ACB8E359</accession>
<gene>
    <name evidence="1" type="ORF">HPB49_021654</name>
</gene>
<dbReference type="Proteomes" id="UP000821865">
    <property type="component" value="Chromosome 1"/>
</dbReference>
<organism evidence="1 2">
    <name type="scientific">Dermacentor silvarum</name>
    <name type="common">Tick</name>
    <dbReference type="NCBI Taxonomy" id="543639"/>
    <lineage>
        <taxon>Eukaryota</taxon>
        <taxon>Metazoa</taxon>
        <taxon>Ecdysozoa</taxon>
        <taxon>Arthropoda</taxon>
        <taxon>Chelicerata</taxon>
        <taxon>Arachnida</taxon>
        <taxon>Acari</taxon>
        <taxon>Parasitiformes</taxon>
        <taxon>Ixodida</taxon>
        <taxon>Ixodoidea</taxon>
        <taxon>Ixodidae</taxon>
        <taxon>Rhipicephalinae</taxon>
        <taxon>Dermacentor</taxon>
    </lineage>
</organism>
<evidence type="ECO:0000313" key="1">
    <source>
        <dbReference type="EMBL" id="KAH7981112.1"/>
    </source>
</evidence>
<reference evidence="1" key="1">
    <citation type="submission" date="2020-05" db="EMBL/GenBank/DDBJ databases">
        <title>Large-scale comparative analyses of tick genomes elucidate their genetic diversity and vector capacities.</title>
        <authorList>
            <person name="Jia N."/>
            <person name="Wang J."/>
            <person name="Shi W."/>
            <person name="Du L."/>
            <person name="Sun Y."/>
            <person name="Zhan W."/>
            <person name="Jiang J."/>
            <person name="Wang Q."/>
            <person name="Zhang B."/>
            <person name="Ji P."/>
            <person name="Sakyi L.B."/>
            <person name="Cui X."/>
            <person name="Yuan T."/>
            <person name="Jiang B."/>
            <person name="Yang W."/>
            <person name="Lam T.T.-Y."/>
            <person name="Chang Q."/>
            <person name="Ding S."/>
            <person name="Wang X."/>
            <person name="Zhu J."/>
            <person name="Ruan X."/>
            <person name="Zhao L."/>
            <person name="Wei J."/>
            <person name="Que T."/>
            <person name="Du C."/>
            <person name="Cheng J."/>
            <person name="Dai P."/>
            <person name="Han X."/>
            <person name="Huang E."/>
            <person name="Gao Y."/>
            <person name="Liu J."/>
            <person name="Shao H."/>
            <person name="Ye R."/>
            <person name="Li L."/>
            <person name="Wei W."/>
            <person name="Wang X."/>
            <person name="Wang C."/>
            <person name="Yang T."/>
            <person name="Huo Q."/>
            <person name="Li W."/>
            <person name="Guo W."/>
            <person name="Chen H."/>
            <person name="Zhou L."/>
            <person name="Ni X."/>
            <person name="Tian J."/>
            <person name="Zhou Y."/>
            <person name="Sheng Y."/>
            <person name="Liu T."/>
            <person name="Pan Y."/>
            <person name="Xia L."/>
            <person name="Li J."/>
            <person name="Zhao F."/>
            <person name="Cao W."/>
        </authorList>
    </citation>
    <scope>NUCLEOTIDE SEQUENCE</scope>
    <source>
        <strain evidence="1">Dsil-2018</strain>
    </source>
</reference>
<proteinExistence type="predicted"/>
<protein>
    <submittedName>
        <fullName evidence="1">Uncharacterized protein</fullName>
    </submittedName>
</protein>
<evidence type="ECO:0000313" key="2">
    <source>
        <dbReference type="Proteomes" id="UP000821865"/>
    </source>
</evidence>
<dbReference type="EMBL" id="CM023470">
    <property type="protein sequence ID" value="KAH7981112.1"/>
    <property type="molecule type" value="Genomic_DNA"/>
</dbReference>
<name>A0ACB8E359_DERSI</name>
<sequence>MSLQECIVFVSQFRYATAQDIVLLFLGTVFAILHGAGWLLLAIVFGHMTNAFIHQQQAGFYDGDSTNFTTLPPPRTFGEAIRRSGAQAMFDPVTILEYNITMNKFALTYVIIAAGVFVSSFIHVWCWTRACDRQLYRLRQELFYSILRQDAAWFDSHRVTEVASRMSDHMERLHEGMGDKMGLFIHYLSTFASGFATGFVESWELTLVIMSVTPLLAFATAFLDNMVSQSAAKEQEKYAQAEAVALEVLSKIRTVAAFCFQYGKLERSLSVRWLRSEVSLVSKRTTFFNYFIAESTQFGQGETTRTEVVEMAKLVGMHKFIVIVPKTFTLVGQDMPDAALFWSMMFLVLAAASGLGHFFRVSTESIENIRAVQELNLEPIIFDLFVGHLLGPLMVFFTMAFSAVFVGQWTSMLPDYLWARLSAGLVFNLLKAETEIDVVGVTEPMVVYRKCTMFPTDNWATNWCQQRRHLPVVSLVTLMV</sequence>
<comment type="caution">
    <text evidence="1">The sequence shown here is derived from an EMBL/GenBank/DDBJ whole genome shotgun (WGS) entry which is preliminary data.</text>
</comment>